<dbReference type="Gene3D" id="1.20.1270.60">
    <property type="entry name" value="Arfaptin homology (AH) domain/BAR domain"/>
    <property type="match status" value="2"/>
</dbReference>
<evidence type="ECO:0000259" key="3">
    <source>
        <dbReference type="PROSITE" id="PS50238"/>
    </source>
</evidence>
<comment type="caution">
    <text evidence="5">The sequence shown here is derived from an EMBL/GenBank/DDBJ whole genome shotgun (WGS) entry which is preliminary data.</text>
</comment>
<reference evidence="5" key="2">
    <citation type="journal article" date="2022" name="Proc. Natl. Acad. Sci. U.S.A.">
        <title>Diploid-dominant life cycles characterize the early evolution of Fungi.</title>
        <authorList>
            <person name="Amses K.R."/>
            <person name="Simmons D.R."/>
            <person name="Longcore J.E."/>
            <person name="Mondo S.J."/>
            <person name="Seto K."/>
            <person name="Jeronimo G.H."/>
            <person name="Bonds A.E."/>
            <person name="Quandt C.A."/>
            <person name="Davis W.J."/>
            <person name="Chang Y."/>
            <person name="Federici B.A."/>
            <person name="Kuo A."/>
            <person name="LaButti K."/>
            <person name="Pangilinan J."/>
            <person name="Andreopoulos W."/>
            <person name="Tritt A."/>
            <person name="Riley R."/>
            <person name="Hundley H."/>
            <person name="Johnson J."/>
            <person name="Lipzen A."/>
            <person name="Barry K."/>
            <person name="Lang B.F."/>
            <person name="Cuomo C.A."/>
            <person name="Buchler N.E."/>
            <person name="Grigoriev I.V."/>
            <person name="Spatafora J.W."/>
            <person name="Stajich J.E."/>
            <person name="James T.Y."/>
        </authorList>
    </citation>
    <scope>NUCLEOTIDE SEQUENCE</scope>
    <source>
        <strain evidence="5">AG</strain>
    </source>
</reference>
<feature type="region of interest" description="Disordered" evidence="2">
    <location>
        <begin position="174"/>
        <end position="225"/>
    </location>
</feature>
<feature type="compositionally biased region" description="Polar residues" evidence="2">
    <location>
        <begin position="856"/>
        <end position="867"/>
    </location>
</feature>
<keyword evidence="6" id="KW-1185">Reference proteome</keyword>
<dbReference type="Gene3D" id="1.10.555.10">
    <property type="entry name" value="Rho GTPase activation protein"/>
    <property type="match status" value="1"/>
</dbReference>
<dbReference type="PROSITE" id="PS51741">
    <property type="entry name" value="F_BAR"/>
    <property type="match status" value="1"/>
</dbReference>
<organism evidence="5 6">
    <name type="scientific">Umbelopsis ramanniana AG</name>
    <dbReference type="NCBI Taxonomy" id="1314678"/>
    <lineage>
        <taxon>Eukaryota</taxon>
        <taxon>Fungi</taxon>
        <taxon>Fungi incertae sedis</taxon>
        <taxon>Mucoromycota</taxon>
        <taxon>Mucoromycotina</taxon>
        <taxon>Umbelopsidomycetes</taxon>
        <taxon>Umbelopsidales</taxon>
        <taxon>Umbelopsidaceae</taxon>
        <taxon>Umbelopsis</taxon>
    </lineage>
</organism>
<dbReference type="PANTHER" id="PTHR23065:SF17">
    <property type="entry name" value="RHO-GTPASE-ACTIVATING PROTEIN RGD2"/>
    <property type="match status" value="1"/>
</dbReference>
<dbReference type="Proteomes" id="UP001206595">
    <property type="component" value="Unassembled WGS sequence"/>
</dbReference>
<reference evidence="5" key="1">
    <citation type="submission" date="2021-06" db="EMBL/GenBank/DDBJ databases">
        <authorList>
            <consortium name="DOE Joint Genome Institute"/>
            <person name="Mondo S.J."/>
            <person name="Amses K.R."/>
            <person name="Simmons D.R."/>
            <person name="Longcore J.E."/>
            <person name="Seto K."/>
            <person name="Alves G.H."/>
            <person name="Bonds A.E."/>
            <person name="Quandt C.A."/>
            <person name="Davis W.J."/>
            <person name="Chang Y."/>
            <person name="Letcher P.M."/>
            <person name="Powell M.J."/>
            <person name="Kuo A."/>
            <person name="Labutti K."/>
            <person name="Pangilinan J."/>
            <person name="Andreopoulos W."/>
            <person name="Tritt A."/>
            <person name="Riley R."/>
            <person name="Hundley H."/>
            <person name="Johnson J."/>
            <person name="Lipzen A."/>
            <person name="Barry K."/>
            <person name="Berbee M.L."/>
            <person name="Buchler N.E."/>
            <person name="Grigoriev I.V."/>
            <person name="Spatafora J.W."/>
            <person name="Stajich J.E."/>
            <person name="James T.Y."/>
        </authorList>
    </citation>
    <scope>NUCLEOTIDE SEQUENCE</scope>
    <source>
        <strain evidence="5">AG</strain>
    </source>
</reference>
<dbReference type="GO" id="GO:0005886">
    <property type="term" value="C:plasma membrane"/>
    <property type="evidence" value="ECO:0007669"/>
    <property type="project" value="TreeGrafter"/>
</dbReference>
<dbReference type="RefSeq" id="XP_051441711.1">
    <property type="nucleotide sequence ID" value="XM_051591395.1"/>
</dbReference>
<dbReference type="GO" id="GO:0005096">
    <property type="term" value="F:GTPase activator activity"/>
    <property type="evidence" value="ECO:0007669"/>
    <property type="project" value="TreeGrafter"/>
</dbReference>
<dbReference type="GO" id="GO:0005737">
    <property type="term" value="C:cytoplasm"/>
    <property type="evidence" value="ECO:0007669"/>
    <property type="project" value="TreeGrafter"/>
</dbReference>
<evidence type="ECO:0000313" key="5">
    <source>
        <dbReference type="EMBL" id="KAI8576707.1"/>
    </source>
</evidence>
<name>A0AAD5HAA9_UMBRA</name>
<evidence type="ECO:0000256" key="2">
    <source>
        <dbReference type="SAM" id="MobiDB-lite"/>
    </source>
</evidence>
<dbReference type="InterPro" id="IPR036390">
    <property type="entry name" value="WH_DNA-bd_sf"/>
</dbReference>
<dbReference type="InterPro" id="IPR000591">
    <property type="entry name" value="DEP_dom"/>
</dbReference>
<dbReference type="GeneID" id="75916738"/>
<feature type="compositionally biased region" description="Polar residues" evidence="2">
    <location>
        <begin position="782"/>
        <end position="800"/>
    </location>
</feature>
<dbReference type="AlphaFoldDB" id="A0AAD5HAA9"/>
<dbReference type="SUPFAM" id="SSF103657">
    <property type="entry name" value="BAR/IMD domain-like"/>
    <property type="match status" value="2"/>
</dbReference>
<dbReference type="GO" id="GO:0007264">
    <property type="term" value="P:small GTPase-mediated signal transduction"/>
    <property type="evidence" value="ECO:0007669"/>
    <property type="project" value="TreeGrafter"/>
</dbReference>
<feature type="region of interest" description="Disordered" evidence="2">
    <location>
        <begin position="839"/>
        <end position="913"/>
    </location>
</feature>
<dbReference type="InterPro" id="IPR000198">
    <property type="entry name" value="RhoGAP_dom"/>
</dbReference>
<dbReference type="Pfam" id="PF00611">
    <property type="entry name" value="FCH"/>
    <property type="match status" value="1"/>
</dbReference>
<evidence type="ECO:0000313" key="6">
    <source>
        <dbReference type="Proteomes" id="UP001206595"/>
    </source>
</evidence>
<feature type="domain" description="Rho-GAP" evidence="3">
    <location>
        <begin position="503"/>
        <end position="706"/>
    </location>
</feature>
<feature type="compositionally biased region" description="Basic and acidic residues" evidence="2">
    <location>
        <begin position="840"/>
        <end position="855"/>
    </location>
</feature>
<dbReference type="SMART" id="SM00324">
    <property type="entry name" value="RhoGAP"/>
    <property type="match status" value="1"/>
</dbReference>
<accession>A0AAD5HAA9</accession>
<gene>
    <name evidence="5" type="ORF">K450DRAFT_255755</name>
</gene>
<sequence>MSQQLHFESSFWGQKFTSLSVPDYQAGLRVLHEKLSQSRIENDEIISFLRERVSVEESYAVKLVDQGQQRSKAKGFLRDEGATLRKGFDSLRAASELLGSQHMELALNIHEVVLKPLIKVSDEYKADVASAKRNIDMKFKQFDNGVKDVERLKTYYVRKCREADRAEELALNSASEAAKTTVLSPKKEEVENEKEETTESQQVDNLEKAVQQEEPASGEVNATATAAHSPTYTLAGQVYSAEEFEALISKMRQEIPVTEHKVAIFGTYQNTSTGENIARWLQQNFPKCKDSPATADLIGQQLITSYHILKLIGQLGEKFVPSSHHVYQWKTTVSAPDTSPNGIATSALEGVSGILGKFGSSIASTAVPVQSTPMVAGEEPHKVARREAELADEAYLKAIRKLDNIRLQLEEMLFAHFSDMERLELNRISTIKRAFIEFGAIMSNTLPTAKAIYDQMLLYQETLKPEQDIQYIIQQYFVSGFAPKSVLYDNFYHGYSIDQSFGVSLVDISKNTDAGIPRILQVFLSTLEEKTNGLSLQDETVVWTTPVALDSVHAVRNELNLPSRQFTNDTMNGYDGVILAGTFRLYLRELPESVIPSELYEGIKAMYSGADDNESTVRLQSIAKLLATMPMAHYNTLKSLIGYFHKKIQAAGKETNDDEQNEAVVRLAHSFGSLLLWPRHATYTTTNDRHAVQLVKDLLTHYDTIFTSETNETNAEHEKRRLEAPVALHDGAGIDVEMVSEPLSPGGIRRGLMSFVRSAAPDDNPIRKASGVFGAFNRSGYTESTTTRTPGNKFTTSIAISSPPLPGDTTPDAFIITDEQSMTIKSDQEVEEPDVMFDASEDHGHDSEGQNRDINTKPSTGKGTSDTHQVEGDVGGADKAENNVYSNNLIAEMDELAPSDKEGNDIDPFFEDD</sequence>
<feature type="compositionally biased region" description="Basic and acidic residues" evidence="2">
    <location>
        <begin position="868"/>
        <end position="881"/>
    </location>
</feature>
<dbReference type="InterPro" id="IPR008936">
    <property type="entry name" value="Rho_GTPase_activation_prot"/>
</dbReference>
<proteinExistence type="predicted"/>
<dbReference type="SMART" id="SM00055">
    <property type="entry name" value="FCH"/>
    <property type="match status" value="1"/>
</dbReference>
<dbReference type="Pfam" id="PF00620">
    <property type="entry name" value="RhoGAP"/>
    <property type="match status" value="1"/>
</dbReference>
<evidence type="ECO:0000256" key="1">
    <source>
        <dbReference type="PROSITE-ProRule" id="PRU01077"/>
    </source>
</evidence>
<protein>
    <submittedName>
        <fullName evidence="5">Uncharacterized protein</fullName>
    </submittedName>
</protein>
<dbReference type="PANTHER" id="PTHR23065">
    <property type="entry name" value="PROLINE-SERINE-THREONINE PHOSPHATASE INTERACTING PROTEIN 1"/>
    <property type="match status" value="1"/>
</dbReference>
<keyword evidence="1" id="KW-0175">Coiled coil</keyword>
<dbReference type="InterPro" id="IPR027267">
    <property type="entry name" value="AH/BAR_dom_sf"/>
</dbReference>
<dbReference type="InterPro" id="IPR001060">
    <property type="entry name" value="FCH_dom"/>
</dbReference>
<evidence type="ECO:0000259" key="4">
    <source>
        <dbReference type="PROSITE" id="PS51741"/>
    </source>
</evidence>
<dbReference type="SUPFAM" id="SSF46785">
    <property type="entry name" value="Winged helix' DNA-binding domain"/>
    <property type="match status" value="1"/>
</dbReference>
<dbReference type="Pfam" id="PF00610">
    <property type="entry name" value="DEP"/>
    <property type="match status" value="1"/>
</dbReference>
<dbReference type="InterPro" id="IPR031160">
    <property type="entry name" value="F_BAR_dom"/>
</dbReference>
<feature type="region of interest" description="Disordered" evidence="2">
    <location>
        <begin position="782"/>
        <end position="807"/>
    </location>
</feature>
<dbReference type="SUPFAM" id="SSF48350">
    <property type="entry name" value="GTPase activation domain, GAP"/>
    <property type="match status" value="1"/>
</dbReference>
<dbReference type="PROSITE" id="PS50238">
    <property type="entry name" value="RHOGAP"/>
    <property type="match status" value="1"/>
</dbReference>
<dbReference type="GO" id="GO:0000935">
    <property type="term" value="C:division septum"/>
    <property type="evidence" value="ECO:0007669"/>
    <property type="project" value="TreeGrafter"/>
</dbReference>
<dbReference type="EMBL" id="MU620951">
    <property type="protein sequence ID" value="KAI8576707.1"/>
    <property type="molecule type" value="Genomic_DNA"/>
</dbReference>
<feature type="domain" description="F-BAR" evidence="4">
    <location>
        <begin position="5"/>
        <end position="468"/>
    </location>
</feature>
<dbReference type="GO" id="GO:0007010">
    <property type="term" value="P:cytoskeleton organization"/>
    <property type="evidence" value="ECO:0007669"/>
    <property type="project" value="TreeGrafter"/>
</dbReference>